<dbReference type="EMBL" id="CP046640">
    <property type="protein sequence ID" value="QTM00025.1"/>
    <property type="molecule type" value="Genomic_DNA"/>
</dbReference>
<evidence type="ECO:0000256" key="2">
    <source>
        <dbReference type="ARBA" id="ARBA00005709"/>
    </source>
</evidence>
<name>A0A8A7KPQ5_9FIRM</name>
<keyword evidence="3" id="KW-0975">Bacterial flagellum</keyword>
<keyword evidence="6" id="KW-1185">Reference proteome</keyword>
<dbReference type="InterPro" id="IPR046358">
    <property type="entry name" value="Flagellin_C"/>
</dbReference>
<evidence type="ECO:0000256" key="1">
    <source>
        <dbReference type="ARBA" id="ARBA00004365"/>
    </source>
</evidence>
<organism evidence="5 6">
    <name type="scientific">Iocasia fonsfrigidae</name>
    <dbReference type="NCBI Taxonomy" id="2682810"/>
    <lineage>
        <taxon>Bacteria</taxon>
        <taxon>Bacillati</taxon>
        <taxon>Bacillota</taxon>
        <taxon>Clostridia</taxon>
        <taxon>Halanaerobiales</taxon>
        <taxon>Halanaerobiaceae</taxon>
        <taxon>Iocasia</taxon>
    </lineage>
</organism>
<dbReference type="Gene3D" id="6.10.10.10">
    <property type="entry name" value="Flagellar export chaperone, C-terminal domain"/>
    <property type="match status" value="1"/>
</dbReference>
<dbReference type="KEGG" id="ifn:GM661_12640"/>
<dbReference type="PANTHER" id="PTHR42792">
    <property type="entry name" value="FLAGELLIN"/>
    <property type="match status" value="1"/>
</dbReference>
<proteinExistence type="inferred from homology"/>
<comment type="subcellular location">
    <subcellularLocation>
        <location evidence="1">Bacterial flagellum</location>
    </subcellularLocation>
</comment>
<evidence type="ECO:0000313" key="6">
    <source>
        <dbReference type="Proteomes" id="UP000665020"/>
    </source>
</evidence>
<dbReference type="GO" id="GO:0005198">
    <property type="term" value="F:structural molecule activity"/>
    <property type="evidence" value="ECO:0007669"/>
    <property type="project" value="InterPro"/>
</dbReference>
<evidence type="ECO:0000256" key="3">
    <source>
        <dbReference type="ARBA" id="ARBA00023143"/>
    </source>
</evidence>
<dbReference type="Gene3D" id="1.20.1330.10">
    <property type="entry name" value="f41 fragment of flagellin, N-terminal domain"/>
    <property type="match status" value="1"/>
</dbReference>
<dbReference type="PANTHER" id="PTHR42792:SF2">
    <property type="entry name" value="FLAGELLIN"/>
    <property type="match status" value="1"/>
</dbReference>
<accession>A0A8A7KPQ5</accession>
<dbReference type="InterPro" id="IPR001492">
    <property type="entry name" value="Flagellin"/>
</dbReference>
<sequence length="266" mass="27668">MVTNMTVNAGLSAGSYSIAYDDSANTVTVYDSEGNEIDSGDTSTIGSGDVTTTNGYFTIASGTYTAGSADFDVEIEADVTITDSAGTTISSDSGLSTDADSVITTTGGIAITVDSSLTDATDNITLFDSDIITINNNSISFQIGANEGQTTEMAINDMSTSALGVDEIDVTTADNAEAAVDVIDDAVKSVSSERAQLGAYQNRLQHTINNLETQSENLTSAQSRIRDADMAAEMTEYSQNNVLTQAATSMLAQANSQTQNVLTLLQ</sequence>
<dbReference type="AlphaFoldDB" id="A0A8A7KPQ5"/>
<dbReference type="GO" id="GO:0009288">
    <property type="term" value="C:bacterial-type flagellum"/>
    <property type="evidence" value="ECO:0007669"/>
    <property type="project" value="UniProtKB-SubCell"/>
</dbReference>
<gene>
    <name evidence="5" type="ORF">GM661_12640</name>
</gene>
<dbReference type="SUPFAM" id="SSF64518">
    <property type="entry name" value="Phase 1 flagellin"/>
    <property type="match status" value="1"/>
</dbReference>
<reference evidence="5" key="1">
    <citation type="submission" date="2019-12" db="EMBL/GenBank/DDBJ databases">
        <authorList>
            <person name="zhang j."/>
            <person name="sun C.M."/>
        </authorList>
    </citation>
    <scope>NUCLEOTIDE SEQUENCE</scope>
    <source>
        <strain evidence="5">NS-1</strain>
    </source>
</reference>
<dbReference type="Pfam" id="PF00700">
    <property type="entry name" value="Flagellin_C"/>
    <property type="match status" value="1"/>
</dbReference>
<dbReference type="InterPro" id="IPR042187">
    <property type="entry name" value="Flagellin_C_sub2"/>
</dbReference>
<feature type="domain" description="Flagellin C-terminal" evidence="4">
    <location>
        <begin position="180"/>
        <end position="265"/>
    </location>
</feature>
<dbReference type="Proteomes" id="UP000665020">
    <property type="component" value="Chromosome"/>
</dbReference>
<protein>
    <recommendedName>
        <fullName evidence="4">Flagellin C-terminal domain-containing protein</fullName>
    </recommendedName>
</protein>
<evidence type="ECO:0000313" key="5">
    <source>
        <dbReference type="EMBL" id="QTM00025.1"/>
    </source>
</evidence>
<comment type="similarity">
    <text evidence="2">Belongs to the bacterial flagellin family.</text>
</comment>
<evidence type="ECO:0000259" key="4">
    <source>
        <dbReference type="Pfam" id="PF00700"/>
    </source>
</evidence>